<sequence>MRAFVARDGAAVATLDEEERLVIARIVADVGLLLGAESFGAEHHSTLPHREDLAESLRFLEDLDDAPVEPDDPALLRLLPNASPRDRDVSDEFRRLTEEELRSTKIARLRRMWDELSADGTEWVIPAEHVMATAAALTDVRLVVASRLGLESDQDAEALHAELSRAAEAADRGVPVDADIDPERMWLGMLYDALTWLQESLVSVTLGGHA</sequence>
<gene>
    <name evidence="1" type="ORF">SAMN05421637_1390</name>
</gene>
<dbReference type="STRING" id="1043493.SAMN05421637_1390"/>
<evidence type="ECO:0000313" key="1">
    <source>
        <dbReference type="EMBL" id="SEJ31766.1"/>
    </source>
</evidence>
<organism evidence="1 2">
    <name type="scientific">Demequina mangrovi</name>
    <dbReference type="NCBI Taxonomy" id="1043493"/>
    <lineage>
        <taxon>Bacteria</taxon>
        <taxon>Bacillati</taxon>
        <taxon>Actinomycetota</taxon>
        <taxon>Actinomycetes</taxon>
        <taxon>Micrococcales</taxon>
        <taxon>Demequinaceae</taxon>
        <taxon>Demequina</taxon>
    </lineage>
</organism>
<dbReference type="EMBL" id="FNZI01000003">
    <property type="protein sequence ID" value="SEJ31766.1"/>
    <property type="molecule type" value="Genomic_DNA"/>
</dbReference>
<protein>
    <submittedName>
        <fullName evidence="1">Uncharacterized protein</fullName>
    </submittedName>
</protein>
<dbReference type="Proteomes" id="UP000183315">
    <property type="component" value="Unassembled WGS sequence"/>
</dbReference>
<dbReference type="Pfam" id="PF09438">
    <property type="entry name" value="DUF2017"/>
    <property type="match status" value="1"/>
</dbReference>
<evidence type="ECO:0000313" key="2">
    <source>
        <dbReference type="Proteomes" id="UP000183315"/>
    </source>
</evidence>
<dbReference type="InterPro" id="IPR018561">
    <property type="entry name" value="AosR"/>
</dbReference>
<keyword evidence="2" id="KW-1185">Reference proteome</keyword>
<name>A0A1H6XUC5_9MICO</name>
<proteinExistence type="predicted"/>
<accession>A0A1H6XUC5</accession>
<dbReference type="AlphaFoldDB" id="A0A1H6XUC5"/>
<dbReference type="OrthoDB" id="3268479at2"/>
<reference evidence="2" key="1">
    <citation type="submission" date="2016-10" db="EMBL/GenBank/DDBJ databases">
        <authorList>
            <person name="Varghese N."/>
        </authorList>
    </citation>
    <scope>NUCLEOTIDE SEQUENCE [LARGE SCALE GENOMIC DNA]</scope>
    <source>
        <strain evidence="2">DSM 24868</strain>
    </source>
</reference>